<evidence type="ECO:0000256" key="7">
    <source>
        <dbReference type="ARBA" id="ARBA00022704"/>
    </source>
</evidence>
<evidence type="ECO:0000313" key="17">
    <source>
        <dbReference type="Proteomes" id="UP001469553"/>
    </source>
</evidence>
<evidence type="ECO:0000256" key="11">
    <source>
        <dbReference type="ARBA" id="ARBA00022833"/>
    </source>
</evidence>
<evidence type="ECO:0000256" key="10">
    <source>
        <dbReference type="ARBA" id="ARBA00022786"/>
    </source>
</evidence>
<dbReference type="InterPro" id="IPR001841">
    <property type="entry name" value="Znf_RING"/>
</dbReference>
<sequence length="157" mass="17042">LVGGLGASSVVLSPVVQTVLQMGFEASVVESLVQTKYLLTGQHYTSVSELITDVLQAEEEERQTGPNSREPETNLGSSAGNVRTETPIPKRVKDQSPEELLRQLQEERTCKVCMDKLVSIVFIPCGHLVVCGDCAASLRHCPICRAVIRGSVRAFMS</sequence>
<evidence type="ECO:0000313" key="16">
    <source>
        <dbReference type="EMBL" id="MEQ2293329.1"/>
    </source>
</evidence>
<gene>
    <name evidence="16" type="ORF">AMECASPLE_032212</name>
</gene>
<keyword evidence="10" id="KW-0833">Ubl conjugation pathway</keyword>
<reference evidence="16 17" key="1">
    <citation type="submission" date="2021-06" db="EMBL/GenBank/DDBJ databases">
        <authorList>
            <person name="Palmer J.M."/>
        </authorList>
    </citation>
    <scope>NUCLEOTIDE SEQUENCE [LARGE SCALE GENOMIC DNA]</scope>
    <source>
        <strain evidence="16 17">AS_MEX2019</strain>
        <tissue evidence="16">Muscle</tissue>
    </source>
</reference>
<keyword evidence="11" id="KW-0862">Zinc</keyword>
<dbReference type="PROSITE" id="PS50089">
    <property type="entry name" value="ZF_RING_2"/>
    <property type="match status" value="1"/>
</dbReference>
<keyword evidence="7" id="KW-0789">Thiol protease inhibitor</keyword>
<dbReference type="Pfam" id="PF21290">
    <property type="entry name" value="UBA_BIRC2-3"/>
    <property type="match status" value="1"/>
</dbReference>
<accession>A0ABV0YI15</accession>
<dbReference type="PANTHER" id="PTHR10044:SF163">
    <property type="entry name" value="BACULOVIRAL IAP REPEAT-CONTAINING PROTEIN 7"/>
    <property type="match status" value="1"/>
</dbReference>
<dbReference type="CDD" id="cd16713">
    <property type="entry name" value="RING-HC_BIRC2_3_7"/>
    <property type="match status" value="1"/>
</dbReference>
<evidence type="ECO:0000256" key="2">
    <source>
        <dbReference type="ARBA" id="ARBA00004496"/>
    </source>
</evidence>
<protein>
    <recommendedName>
        <fullName evidence="3">RING-type E3 ubiquitin transferase</fullName>
        <ecNumber evidence="3">2.3.2.27</ecNumber>
    </recommendedName>
</protein>
<dbReference type="SUPFAM" id="SSF57850">
    <property type="entry name" value="RING/U-box"/>
    <property type="match status" value="1"/>
</dbReference>
<keyword evidence="5" id="KW-0808">Transferase</keyword>
<evidence type="ECO:0000256" key="4">
    <source>
        <dbReference type="ARBA" id="ARBA00022490"/>
    </source>
</evidence>
<keyword evidence="4" id="KW-0963">Cytoplasm</keyword>
<evidence type="ECO:0000256" key="12">
    <source>
        <dbReference type="ARBA" id="ARBA00022843"/>
    </source>
</evidence>
<dbReference type="EC" id="2.3.2.27" evidence="3"/>
<feature type="compositionally biased region" description="Polar residues" evidence="14">
    <location>
        <begin position="74"/>
        <end position="84"/>
    </location>
</feature>
<dbReference type="InterPro" id="IPR048875">
    <property type="entry name" value="BIRC2-3-like_UBA"/>
</dbReference>
<feature type="domain" description="RING-type" evidence="15">
    <location>
        <begin position="110"/>
        <end position="145"/>
    </location>
</feature>
<evidence type="ECO:0000256" key="5">
    <source>
        <dbReference type="ARBA" id="ARBA00022679"/>
    </source>
</evidence>
<keyword evidence="6" id="KW-0053">Apoptosis</keyword>
<organism evidence="16 17">
    <name type="scientific">Ameca splendens</name>
    <dbReference type="NCBI Taxonomy" id="208324"/>
    <lineage>
        <taxon>Eukaryota</taxon>
        <taxon>Metazoa</taxon>
        <taxon>Chordata</taxon>
        <taxon>Craniata</taxon>
        <taxon>Vertebrata</taxon>
        <taxon>Euteleostomi</taxon>
        <taxon>Actinopterygii</taxon>
        <taxon>Neopterygii</taxon>
        <taxon>Teleostei</taxon>
        <taxon>Neoteleostei</taxon>
        <taxon>Acanthomorphata</taxon>
        <taxon>Ovalentaria</taxon>
        <taxon>Atherinomorphae</taxon>
        <taxon>Cyprinodontiformes</taxon>
        <taxon>Goodeidae</taxon>
        <taxon>Ameca</taxon>
    </lineage>
</organism>
<feature type="region of interest" description="Disordered" evidence="14">
    <location>
        <begin position="57"/>
        <end position="97"/>
    </location>
</feature>
<dbReference type="EMBL" id="JAHRIP010032352">
    <property type="protein sequence ID" value="MEQ2293329.1"/>
    <property type="molecule type" value="Genomic_DNA"/>
</dbReference>
<evidence type="ECO:0000256" key="14">
    <source>
        <dbReference type="SAM" id="MobiDB-lite"/>
    </source>
</evidence>
<proteinExistence type="predicted"/>
<name>A0ABV0YI15_9TELE</name>
<evidence type="ECO:0000256" key="3">
    <source>
        <dbReference type="ARBA" id="ARBA00012483"/>
    </source>
</evidence>
<dbReference type="Gene3D" id="3.30.40.10">
    <property type="entry name" value="Zinc/RING finger domain, C3HC4 (zinc finger)"/>
    <property type="match status" value="1"/>
</dbReference>
<dbReference type="Gene3D" id="1.10.8.10">
    <property type="entry name" value="DNA helicase RuvA subunit, C-terminal domain"/>
    <property type="match status" value="1"/>
</dbReference>
<dbReference type="SMART" id="SM00184">
    <property type="entry name" value="RING"/>
    <property type="match status" value="1"/>
</dbReference>
<feature type="non-terminal residue" evidence="16">
    <location>
        <position position="1"/>
    </location>
</feature>
<dbReference type="InterPro" id="IPR013083">
    <property type="entry name" value="Znf_RING/FYVE/PHD"/>
</dbReference>
<keyword evidence="9 13" id="KW-0863">Zinc-finger</keyword>
<evidence type="ECO:0000256" key="9">
    <source>
        <dbReference type="ARBA" id="ARBA00022771"/>
    </source>
</evidence>
<comment type="catalytic activity">
    <reaction evidence="1">
        <text>S-ubiquitinyl-[E2 ubiquitin-conjugating enzyme]-L-cysteine + [acceptor protein]-L-lysine = [E2 ubiquitin-conjugating enzyme]-L-cysteine + N(6)-ubiquitinyl-[acceptor protein]-L-lysine.</text>
        <dbReference type="EC" id="2.3.2.27"/>
    </reaction>
</comment>
<dbReference type="Proteomes" id="UP001469553">
    <property type="component" value="Unassembled WGS sequence"/>
</dbReference>
<keyword evidence="17" id="KW-1185">Reference proteome</keyword>
<evidence type="ECO:0000256" key="6">
    <source>
        <dbReference type="ARBA" id="ARBA00022703"/>
    </source>
</evidence>
<evidence type="ECO:0000256" key="1">
    <source>
        <dbReference type="ARBA" id="ARBA00000900"/>
    </source>
</evidence>
<comment type="caution">
    <text evidence="16">The sequence shown here is derived from an EMBL/GenBank/DDBJ whole genome shotgun (WGS) entry which is preliminary data.</text>
</comment>
<keyword evidence="8" id="KW-0479">Metal-binding</keyword>
<evidence type="ECO:0000256" key="8">
    <source>
        <dbReference type="ARBA" id="ARBA00022723"/>
    </source>
</evidence>
<evidence type="ECO:0000259" key="15">
    <source>
        <dbReference type="PROSITE" id="PS50089"/>
    </source>
</evidence>
<comment type="subcellular location">
    <subcellularLocation>
        <location evidence="2">Cytoplasm</location>
    </subcellularLocation>
</comment>
<evidence type="ECO:0000256" key="13">
    <source>
        <dbReference type="PROSITE-ProRule" id="PRU00175"/>
    </source>
</evidence>
<keyword evidence="7" id="KW-0646">Protease inhibitor</keyword>
<keyword evidence="12" id="KW-0832">Ubl conjugation</keyword>
<dbReference type="InterPro" id="IPR050784">
    <property type="entry name" value="IAP"/>
</dbReference>
<dbReference type="PANTHER" id="PTHR10044">
    <property type="entry name" value="INHIBITOR OF APOPTOSIS"/>
    <property type="match status" value="1"/>
</dbReference>
<dbReference type="Pfam" id="PF13920">
    <property type="entry name" value="zf-C3HC4_3"/>
    <property type="match status" value="1"/>
</dbReference>